<dbReference type="EMBL" id="QSFO01000002">
    <property type="protein sequence ID" value="RHA56699.1"/>
    <property type="molecule type" value="Genomic_DNA"/>
</dbReference>
<evidence type="ECO:0000313" key="2">
    <source>
        <dbReference type="EMBL" id="RHA56699.1"/>
    </source>
</evidence>
<feature type="transmembrane region" description="Helical" evidence="1">
    <location>
        <begin position="9"/>
        <end position="27"/>
    </location>
</feature>
<reference evidence="2 3" key="1">
    <citation type="submission" date="2018-08" db="EMBL/GenBank/DDBJ databases">
        <title>A genome reference for cultivated species of the human gut microbiota.</title>
        <authorList>
            <person name="Zou Y."/>
            <person name="Xue W."/>
            <person name="Luo G."/>
        </authorList>
    </citation>
    <scope>NUCLEOTIDE SEQUENCE [LARGE SCALE GENOMIC DNA]</scope>
    <source>
        <strain evidence="2 3">AM43-2</strain>
    </source>
</reference>
<keyword evidence="1" id="KW-0812">Transmembrane</keyword>
<evidence type="ECO:0008006" key="4">
    <source>
        <dbReference type="Google" id="ProtNLM"/>
    </source>
</evidence>
<dbReference type="AlphaFoldDB" id="A0A413S4N9"/>
<organism evidence="2 3">
    <name type="scientific">Eubacterium ventriosum</name>
    <dbReference type="NCBI Taxonomy" id="39496"/>
    <lineage>
        <taxon>Bacteria</taxon>
        <taxon>Bacillati</taxon>
        <taxon>Bacillota</taxon>
        <taxon>Clostridia</taxon>
        <taxon>Eubacteriales</taxon>
        <taxon>Eubacteriaceae</taxon>
        <taxon>Eubacterium</taxon>
    </lineage>
</organism>
<dbReference type="InterPro" id="IPR013783">
    <property type="entry name" value="Ig-like_fold"/>
</dbReference>
<evidence type="ECO:0000256" key="1">
    <source>
        <dbReference type="SAM" id="Phobius"/>
    </source>
</evidence>
<accession>A0A413S4N9</accession>
<comment type="caution">
    <text evidence="2">The sequence shown here is derived from an EMBL/GenBank/DDBJ whole genome shotgun (WGS) entry which is preliminary data.</text>
</comment>
<proteinExistence type="predicted"/>
<gene>
    <name evidence="2" type="ORF">DW929_02300</name>
</gene>
<dbReference type="InterPro" id="IPR008979">
    <property type="entry name" value="Galactose-bd-like_sf"/>
</dbReference>
<dbReference type="Gene3D" id="2.60.40.10">
    <property type="entry name" value="Immunoglobulins"/>
    <property type="match status" value="1"/>
</dbReference>
<dbReference type="RefSeq" id="WP_118024766.1">
    <property type="nucleotide sequence ID" value="NZ_JBGKIA010000003.1"/>
</dbReference>
<keyword evidence="1" id="KW-1133">Transmembrane helix</keyword>
<dbReference type="Proteomes" id="UP000284598">
    <property type="component" value="Unassembled WGS sequence"/>
</dbReference>
<protein>
    <recommendedName>
        <fullName evidence="4">Fibronectin type III domain-containing protein</fullName>
    </recommendedName>
</protein>
<dbReference type="SUPFAM" id="SSF49785">
    <property type="entry name" value="Galactose-binding domain-like"/>
    <property type="match status" value="1"/>
</dbReference>
<keyword evidence="1" id="KW-0472">Membrane</keyword>
<sequence>MNISKRKQGILAIICTIAMIVTSITVYNPREVKAGQSDAASYDYSTTAWLGDGAGGGKYNNKYKLAPLRGVSNIANIQKPPFATADGIYMALATDDVKKVTVNGTETSEYDMQGAGMLLHLAAMTEKYNDILIYNSKGEAFAELYGLYADGTDSGTVEPVEKPAAPADLKVSFNEEEKTCTISFGEVEGITTYNFYVGGEKIGTVPENKTFNISDLNVEEGKEYIFGVTSVNAKNVESNKATTKATTPVFSAPSAPTQIYANINPAQTDYTVGVVQAVTGAKGYRFYINGEFAKEIAKDQVITIAEMEEKYGLKRGEDNTFGISAFNDKGESARTEIKVSVPAGETFENGKELIPNDRKSYSGKVGEIVGGNPYDVQNVIKKIKFEQNKWYVVKFSATCDVNKKIQVRVQEDITWHNEAGGHYNVALNAGESTDVIIKFKANKSTDEGMLNFCMGYVENTVSEEANMNISNISLIGYNDEPQIENMSEIKVDGNSVAYVSNVTAACITNYSNKNGYGYFNAVDKKAYYTGEDKAIPVSDKGLDLKSIALNVTMTPGASIRLAAPTGLRFQTTVESGNDIAVDDILDLKTGTVTTGTLITTRRLYEANDNTLTRDSDYKFLDIENDGWFNDGTKTTTGKFCGSIVRIKDGNYDREFIAVGYATINYSNGDPKTVYAEVTVNNAKSIQYVANKVKASEKFSGYTAEQKNIIEKYIANRKEILE</sequence>
<evidence type="ECO:0000313" key="3">
    <source>
        <dbReference type="Proteomes" id="UP000284598"/>
    </source>
</evidence>
<dbReference type="Gene3D" id="2.60.120.260">
    <property type="entry name" value="Galactose-binding domain-like"/>
    <property type="match status" value="1"/>
</dbReference>
<name>A0A413S4N9_9FIRM</name>